<dbReference type="GO" id="GO:0005634">
    <property type="term" value="C:nucleus"/>
    <property type="evidence" value="ECO:0007669"/>
    <property type="project" value="UniProtKB-SubCell"/>
</dbReference>
<keyword evidence="6" id="KW-0378">Hydrolase</keyword>
<dbReference type="InterPro" id="IPR015797">
    <property type="entry name" value="NUDIX_hydrolase-like_dom_sf"/>
</dbReference>
<gene>
    <name evidence="25" type="ORF">NP233_g4391</name>
</gene>
<evidence type="ECO:0000256" key="3">
    <source>
        <dbReference type="ARBA" id="ARBA00005582"/>
    </source>
</evidence>
<keyword evidence="26" id="KW-1185">Reference proteome</keyword>
<feature type="domain" description="Nudix hydrolase" evidence="24">
    <location>
        <begin position="29"/>
        <end position="158"/>
    </location>
</feature>
<evidence type="ECO:0000256" key="14">
    <source>
        <dbReference type="ARBA" id="ARBA00026218"/>
    </source>
</evidence>
<comment type="similarity">
    <text evidence="3">Belongs to the Nudix hydrolase family.</text>
</comment>
<dbReference type="GO" id="GO:0008828">
    <property type="term" value="F:dATP diphosphatase activity"/>
    <property type="evidence" value="ECO:0007669"/>
    <property type="project" value="UniProtKB-EC"/>
</dbReference>
<dbReference type="Pfam" id="PF00293">
    <property type="entry name" value="NUDIX"/>
    <property type="match status" value="1"/>
</dbReference>
<evidence type="ECO:0000256" key="22">
    <source>
        <dbReference type="ARBA" id="ARBA00049032"/>
    </source>
</evidence>
<dbReference type="GO" id="GO:0042262">
    <property type="term" value="P:DNA protection"/>
    <property type="evidence" value="ECO:0007669"/>
    <property type="project" value="InterPro"/>
</dbReference>
<comment type="catalytic activity">
    <reaction evidence="11">
        <text>8-oxo-dGTP + H2O = 8-oxo-dGMP + diphosphate + H(+)</text>
        <dbReference type="Rhea" id="RHEA:31575"/>
        <dbReference type="ChEBI" id="CHEBI:15377"/>
        <dbReference type="ChEBI" id="CHEBI:15378"/>
        <dbReference type="ChEBI" id="CHEBI:33019"/>
        <dbReference type="ChEBI" id="CHEBI:63224"/>
        <dbReference type="ChEBI" id="CHEBI:77896"/>
    </reaction>
    <physiologicalReaction direction="left-to-right" evidence="11">
        <dbReference type="Rhea" id="RHEA:31576"/>
    </physiologicalReaction>
</comment>
<dbReference type="InterPro" id="IPR000086">
    <property type="entry name" value="NUDIX_hydrolase_dom"/>
</dbReference>
<comment type="subunit">
    <text evidence="4">Monomer.</text>
</comment>
<dbReference type="GO" id="GO:0005737">
    <property type="term" value="C:cytoplasm"/>
    <property type="evidence" value="ECO:0007669"/>
    <property type="project" value="TreeGrafter"/>
</dbReference>
<evidence type="ECO:0000256" key="2">
    <source>
        <dbReference type="ARBA" id="ARBA00004123"/>
    </source>
</evidence>
<comment type="subcellular location">
    <subcellularLocation>
        <location evidence="2">Nucleus</location>
    </subcellularLocation>
</comment>
<comment type="catalytic activity">
    <reaction evidence="12">
        <text>2-oxo-ATP + H2O = 2-oxo-AMP + diphosphate + H(+)</text>
        <dbReference type="Rhea" id="RHEA:67392"/>
        <dbReference type="ChEBI" id="CHEBI:15377"/>
        <dbReference type="ChEBI" id="CHEBI:15378"/>
        <dbReference type="ChEBI" id="CHEBI:33019"/>
        <dbReference type="ChEBI" id="CHEBI:71395"/>
        <dbReference type="ChEBI" id="CHEBI:172878"/>
    </reaction>
    <physiologicalReaction direction="left-to-right" evidence="12">
        <dbReference type="Rhea" id="RHEA:67393"/>
    </physiologicalReaction>
</comment>
<dbReference type="PROSITE" id="PS51462">
    <property type="entry name" value="NUDIX"/>
    <property type="match status" value="1"/>
</dbReference>
<comment type="catalytic activity">
    <reaction evidence="10">
        <text>2-oxo-dATP + H2O = 2-oxo-dAMP + diphosphate + H(+)</text>
        <dbReference type="Rhea" id="RHEA:31583"/>
        <dbReference type="ChEBI" id="CHEBI:15377"/>
        <dbReference type="ChEBI" id="CHEBI:15378"/>
        <dbReference type="ChEBI" id="CHEBI:33019"/>
        <dbReference type="ChEBI" id="CHEBI:63212"/>
        <dbReference type="ChEBI" id="CHEBI:77897"/>
        <dbReference type="EC" id="3.6.1.56"/>
    </reaction>
    <physiologicalReaction direction="left-to-right" evidence="10">
        <dbReference type="Rhea" id="RHEA:31584"/>
    </physiologicalReaction>
</comment>
<evidence type="ECO:0000313" key="25">
    <source>
        <dbReference type="EMBL" id="KAJ3570457.1"/>
    </source>
</evidence>
<evidence type="ECO:0000256" key="8">
    <source>
        <dbReference type="ARBA" id="ARBA00023242"/>
    </source>
</evidence>
<dbReference type="PROSITE" id="PS00893">
    <property type="entry name" value="NUDIX_BOX"/>
    <property type="match status" value="1"/>
</dbReference>
<evidence type="ECO:0000256" key="21">
    <source>
        <dbReference type="ARBA" id="ARBA00048894"/>
    </source>
</evidence>
<comment type="catalytic activity">
    <reaction evidence="21">
        <text>O(6)-methyl-dGTP + H2O = O(6)-methyl-dGMP + diphosphate + H(+)</text>
        <dbReference type="Rhea" id="RHEA:67600"/>
        <dbReference type="ChEBI" id="CHEBI:15377"/>
        <dbReference type="ChEBI" id="CHEBI:15378"/>
        <dbReference type="ChEBI" id="CHEBI:33019"/>
        <dbReference type="ChEBI" id="CHEBI:169974"/>
        <dbReference type="ChEBI" id="CHEBI:169975"/>
    </reaction>
    <physiologicalReaction direction="left-to-right" evidence="21">
        <dbReference type="Rhea" id="RHEA:67601"/>
    </physiologicalReaction>
</comment>
<dbReference type="Proteomes" id="UP001213000">
    <property type="component" value="Unassembled WGS sequence"/>
</dbReference>
<keyword evidence="5" id="KW-0479">Metal-binding</keyword>
<evidence type="ECO:0000256" key="19">
    <source>
        <dbReference type="ARBA" id="ARBA00032071"/>
    </source>
</evidence>
<comment type="catalytic activity">
    <reaction evidence="22">
        <text>N(6)-methyl-dATP + H2O = N(6)-methyl-dAMP + diphosphate + H(+)</text>
        <dbReference type="Rhea" id="RHEA:67604"/>
        <dbReference type="ChEBI" id="CHEBI:15377"/>
        <dbReference type="ChEBI" id="CHEBI:15378"/>
        <dbReference type="ChEBI" id="CHEBI:33019"/>
        <dbReference type="ChEBI" id="CHEBI:169976"/>
        <dbReference type="ChEBI" id="CHEBI:172872"/>
    </reaction>
    <physiologicalReaction direction="left-to-right" evidence="22">
        <dbReference type="Rhea" id="RHEA:67605"/>
    </physiologicalReaction>
</comment>
<dbReference type="Gene3D" id="3.90.79.10">
    <property type="entry name" value="Nucleoside Triphosphate Pyrophosphohydrolase"/>
    <property type="match status" value="1"/>
</dbReference>
<evidence type="ECO:0000256" key="16">
    <source>
        <dbReference type="ARBA" id="ARBA00030634"/>
    </source>
</evidence>
<dbReference type="EMBL" id="JANIEX010000237">
    <property type="protein sequence ID" value="KAJ3570457.1"/>
    <property type="molecule type" value="Genomic_DNA"/>
</dbReference>
<reference evidence="25" key="1">
    <citation type="submission" date="2022-07" db="EMBL/GenBank/DDBJ databases">
        <title>Genome Sequence of Leucocoprinus birnbaumii.</title>
        <authorList>
            <person name="Buettner E."/>
        </authorList>
    </citation>
    <scope>NUCLEOTIDE SEQUENCE</scope>
    <source>
        <strain evidence="25">VT141</strain>
    </source>
</reference>
<evidence type="ECO:0000259" key="24">
    <source>
        <dbReference type="PROSITE" id="PS51462"/>
    </source>
</evidence>
<evidence type="ECO:0000313" key="26">
    <source>
        <dbReference type="Proteomes" id="UP001213000"/>
    </source>
</evidence>
<comment type="catalytic activity">
    <reaction evidence="9">
        <text>8-oxo-dATP + H2O = 8-oxo-dAMP + diphosphate + H(+)</text>
        <dbReference type="Rhea" id="RHEA:65396"/>
        <dbReference type="ChEBI" id="CHEBI:15377"/>
        <dbReference type="ChEBI" id="CHEBI:15378"/>
        <dbReference type="ChEBI" id="CHEBI:33019"/>
        <dbReference type="ChEBI" id="CHEBI:71361"/>
        <dbReference type="ChEBI" id="CHEBI:172871"/>
    </reaction>
    <physiologicalReaction direction="left-to-right" evidence="9">
        <dbReference type="Rhea" id="RHEA:65397"/>
    </physiologicalReaction>
</comment>
<evidence type="ECO:0000256" key="20">
    <source>
        <dbReference type="ARBA" id="ARBA00048002"/>
    </source>
</evidence>
<evidence type="ECO:0000256" key="13">
    <source>
        <dbReference type="ARBA" id="ARBA00026103"/>
    </source>
</evidence>
<dbReference type="AlphaFoldDB" id="A0AAD5YXA0"/>
<dbReference type="PANTHER" id="PTHR43758:SF2">
    <property type="entry name" value="OXIDIZED PURINE NUCLEOSIDE TRIPHOSPHATE HYDROLASE"/>
    <property type="match status" value="1"/>
</dbReference>
<comment type="function">
    <text evidence="23">Oxidized purine nucleoside triphosphate hydrolase which is a prominent sanitizer of the oxidized nucleotide pool. Catalyzes the hydrolysis of 2-oxo-dATP (2-hydroxy-dATP) into 2-oxo-dAMP. Also has a significant hydrolase activity toward 2-oxo-ATP, 8-oxo-dGTP and 8-oxo-dATP. Through the hydrolysis of oxidized purine nucleoside triphosphates, prevents their incorporation into DNA and the subsequent transversions A:T to C:G and G:C to T:A. Also catalyzes the hydrolysis of methylated purine nucleoside triphosphate preventing their integration into DNA. Through this antimutagenic activity protects cells from oxidative stress.</text>
</comment>
<evidence type="ECO:0000256" key="7">
    <source>
        <dbReference type="ARBA" id="ARBA00022842"/>
    </source>
</evidence>
<accession>A0AAD5YXA0</accession>
<organism evidence="25 26">
    <name type="scientific">Leucocoprinus birnbaumii</name>
    <dbReference type="NCBI Taxonomy" id="56174"/>
    <lineage>
        <taxon>Eukaryota</taxon>
        <taxon>Fungi</taxon>
        <taxon>Dikarya</taxon>
        <taxon>Basidiomycota</taxon>
        <taxon>Agaricomycotina</taxon>
        <taxon>Agaricomycetes</taxon>
        <taxon>Agaricomycetidae</taxon>
        <taxon>Agaricales</taxon>
        <taxon>Agaricineae</taxon>
        <taxon>Agaricaceae</taxon>
        <taxon>Leucocoprinus</taxon>
    </lineage>
</organism>
<dbReference type="InterPro" id="IPR020084">
    <property type="entry name" value="NUDIX_hydrolase_CS"/>
</dbReference>
<evidence type="ECO:0000256" key="11">
    <source>
        <dbReference type="ARBA" id="ARBA00024486"/>
    </source>
</evidence>
<name>A0AAD5YXA0_9AGAR</name>
<proteinExistence type="inferred from homology"/>
<evidence type="ECO:0000256" key="18">
    <source>
        <dbReference type="ARBA" id="ARBA00031927"/>
    </source>
</evidence>
<dbReference type="InterPro" id="IPR003563">
    <property type="entry name" value="8ODP"/>
</dbReference>
<evidence type="ECO:0000256" key="12">
    <source>
        <dbReference type="ARBA" id="ARBA00024596"/>
    </source>
</evidence>
<evidence type="ECO:0000256" key="15">
    <source>
        <dbReference type="ARBA" id="ARBA00029673"/>
    </source>
</evidence>
<dbReference type="CDD" id="cd03427">
    <property type="entry name" value="NUDIX_MTH1_Nudt1"/>
    <property type="match status" value="1"/>
</dbReference>
<comment type="caution">
    <text evidence="25">The sequence shown here is derived from an EMBL/GenBank/DDBJ whole genome shotgun (WGS) entry which is preliminary data.</text>
</comment>
<sequence length="201" mass="22922">MSDIPPELDENLHHFASGGKDVEWLPPLPIKYYTVAHIVQNNKILLGYKKRGFGQGKYNGFGGKVEPNETSLEAAMRELEEEAGIRAPLKHVGVLLFIVSGAEKTFHIDIYYASEFEGTPTESDEMRPEWFSLSPPPPNNAMTAEDTNQLPPIPWDKMWDTDQCWIPLLPQGRAFRGRADFDKDENGSFVPRRWWYGLLDE</sequence>
<keyword evidence="7" id="KW-0460">Magnesium</keyword>
<evidence type="ECO:0000256" key="9">
    <source>
        <dbReference type="ARBA" id="ARBA00024448"/>
    </source>
</evidence>
<dbReference type="GO" id="GO:0046872">
    <property type="term" value="F:metal ion binding"/>
    <property type="evidence" value="ECO:0007669"/>
    <property type="project" value="UniProtKB-KW"/>
</dbReference>
<evidence type="ECO:0000256" key="17">
    <source>
        <dbReference type="ARBA" id="ARBA00030682"/>
    </source>
</evidence>
<protein>
    <recommendedName>
        <fullName evidence="14">Oxidized purine nucleoside triphosphate hydrolase</fullName>
        <ecNumber evidence="13">3.6.1.56</ecNumber>
    </recommendedName>
    <alternativeName>
        <fullName evidence="18">2-hydroxy-dATP diphosphatase</fullName>
    </alternativeName>
    <alternativeName>
        <fullName evidence="17">7,8-dihydro-8-oxoguanine triphosphatase</fullName>
    </alternativeName>
    <alternativeName>
        <fullName evidence="16">8-oxo-dGTPase</fullName>
    </alternativeName>
    <alternativeName>
        <fullName evidence="19">Methylated purine nucleoside triphosphate hydrolase</fullName>
    </alternativeName>
    <alternativeName>
        <fullName evidence="15">Nucleoside diphosphate-linked moiety X motif 1</fullName>
    </alternativeName>
</protein>
<dbReference type="PRINTS" id="PR01403">
    <property type="entry name" value="8OXTPHPHTASE"/>
</dbReference>
<keyword evidence="8" id="KW-0539">Nucleus</keyword>
<dbReference type="GO" id="GO:0008413">
    <property type="term" value="F:8-oxo-7,8-dihydroguanosine triphosphate pyrophosphatase activity"/>
    <property type="evidence" value="ECO:0007669"/>
    <property type="project" value="InterPro"/>
</dbReference>
<evidence type="ECO:0000256" key="5">
    <source>
        <dbReference type="ARBA" id="ARBA00022723"/>
    </source>
</evidence>
<dbReference type="PANTHER" id="PTHR43758">
    <property type="entry name" value="7,8-DIHYDRO-8-OXOGUANINE TRIPHOSPHATASE"/>
    <property type="match status" value="1"/>
</dbReference>
<comment type="cofactor">
    <cofactor evidence="1">
        <name>Mg(2+)</name>
        <dbReference type="ChEBI" id="CHEBI:18420"/>
    </cofactor>
</comment>
<evidence type="ECO:0000256" key="1">
    <source>
        <dbReference type="ARBA" id="ARBA00001946"/>
    </source>
</evidence>
<evidence type="ECO:0000256" key="10">
    <source>
        <dbReference type="ARBA" id="ARBA00024459"/>
    </source>
</evidence>
<dbReference type="SUPFAM" id="SSF55811">
    <property type="entry name" value="Nudix"/>
    <property type="match status" value="1"/>
</dbReference>
<evidence type="ECO:0000256" key="4">
    <source>
        <dbReference type="ARBA" id="ARBA00011245"/>
    </source>
</evidence>
<comment type="catalytic activity">
    <reaction evidence="20">
        <text>N(6)-methyl-ATP + H2O = N(6)-methyl-AMP + diphosphate + H(+)</text>
        <dbReference type="Rhea" id="RHEA:67608"/>
        <dbReference type="ChEBI" id="CHEBI:15377"/>
        <dbReference type="ChEBI" id="CHEBI:15378"/>
        <dbReference type="ChEBI" id="CHEBI:33019"/>
        <dbReference type="ChEBI" id="CHEBI:144842"/>
        <dbReference type="ChEBI" id="CHEBI:172873"/>
    </reaction>
    <physiologicalReaction direction="left-to-right" evidence="20">
        <dbReference type="Rhea" id="RHEA:67609"/>
    </physiologicalReaction>
</comment>
<evidence type="ECO:0000256" key="6">
    <source>
        <dbReference type="ARBA" id="ARBA00022801"/>
    </source>
</evidence>
<evidence type="ECO:0000256" key="23">
    <source>
        <dbReference type="ARBA" id="ARBA00053094"/>
    </source>
</evidence>
<dbReference type="EC" id="3.6.1.56" evidence="13"/>